<proteinExistence type="predicted"/>
<dbReference type="GO" id="GO:0016020">
    <property type="term" value="C:membrane"/>
    <property type="evidence" value="ECO:0007669"/>
    <property type="project" value="InterPro"/>
</dbReference>
<dbReference type="Proteomes" id="UP000003639">
    <property type="component" value="Unassembled WGS sequence"/>
</dbReference>
<gene>
    <name evidence="1" type="ORF">BACCAP_04530</name>
</gene>
<name>A6P201_9FIRM</name>
<dbReference type="AlphaFoldDB" id="A6P201"/>
<accession>A6P201</accession>
<organism evidence="1 2">
    <name type="scientific">Pseudoflavonifractor capillosus ATCC 29799</name>
    <dbReference type="NCBI Taxonomy" id="411467"/>
    <lineage>
        <taxon>Bacteria</taxon>
        <taxon>Bacillati</taxon>
        <taxon>Bacillota</taxon>
        <taxon>Clostridia</taxon>
        <taxon>Eubacteriales</taxon>
        <taxon>Oscillospiraceae</taxon>
        <taxon>Pseudoflavonifractor</taxon>
    </lineage>
</organism>
<dbReference type="eggNOG" id="COG2156">
    <property type="taxonomic scope" value="Bacteria"/>
</dbReference>
<keyword evidence="2" id="KW-1185">Reference proteome</keyword>
<sequence length="103" mass="10617">MFQEKSGGGIIERLGAQISTVYGRNPAVQIAEYARVSGVTKIAAAGLTSGSSNYAASGLSEEELERIVADNTKGKLLGIFGEETVNVLGVRASPGAIAFLMPS</sequence>
<reference evidence="1 2" key="2">
    <citation type="submission" date="2007-06" db="EMBL/GenBank/DDBJ databases">
        <title>Draft genome sequence of Pseudoflavonifractor capillosus ATCC 29799.</title>
        <authorList>
            <person name="Sudarsanam P."/>
            <person name="Ley R."/>
            <person name="Guruge J."/>
            <person name="Turnbaugh P.J."/>
            <person name="Mahowald M."/>
            <person name="Liep D."/>
            <person name="Gordon J."/>
        </authorList>
    </citation>
    <scope>NUCLEOTIDE SEQUENCE [LARGE SCALE GENOMIC DNA]</scope>
    <source>
        <strain evidence="1 2">ATCC 29799</strain>
    </source>
</reference>
<dbReference type="STRING" id="411467.BACCAP_04530"/>
<evidence type="ECO:0000313" key="2">
    <source>
        <dbReference type="Proteomes" id="UP000003639"/>
    </source>
</evidence>
<dbReference type="Pfam" id="PF02669">
    <property type="entry name" value="KdpC"/>
    <property type="match status" value="1"/>
</dbReference>
<reference evidence="1 2" key="1">
    <citation type="submission" date="2007-04" db="EMBL/GenBank/DDBJ databases">
        <authorList>
            <person name="Fulton L."/>
            <person name="Clifton S."/>
            <person name="Fulton B."/>
            <person name="Xu J."/>
            <person name="Minx P."/>
            <person name="Pepin K.H."/>
            <person name="Johnson M."/>
            <person name="Thiruvilangam P."/>
            <person name="Bhonagiri V."/>
            <person name="Nash W.E."/>
            <person name="Mardis E.R."/>
            <person name="Wilson R.K."/>
        </authorList>
    </citation>
    <scope>NUCLEOTIDE SEQUENCE [LARGE SCALE GENOMIC DNA]</scope>
    <source>
        <strain evidence="1 2">ATCC 29799</strain>
    </source>
</reference>
<dbReference type="GO" id="GO:0008556">
    <property type="term" value="F:P-type potassium transmembrane transporter activity"/>
    <property type="evidence" value="ECO:0007669"/>
    <property type="project" value="InterPro"/>
</dbReference>
<protein>
    <submittedName>
        <fullName evidence="1">Uncharacterized protein</fullName>
    </submittedName>
</protein>
<evidence type="ECO:0000313" key="1">
    <source>
        <dbReference type="EMBL" id="EDM97671.1"/>
    </source>
</evidence>
<dbReference type="EMBL" id="AAXG02000049">
    <property type="protein sequence ID" value="EDM97671.1"/>
    <property type="molecule type" value="Genomic_DNA"/>
</dbReference>
<comment type="caution">
    <text evidence="1">The sequence shown here is derived from an EMBL/GenBank/DDBJ whole genome shotgun (WGS) entry which is preliminary data.</text>
</comment>
<dbReference type="InterPro" id="IPR003820">
    <property type="entry name" value="KdpC"/>
</dbReference>